<dbReference type="Proteomes" id="UP001066276">
    <property type="component" value="Chromosome 9"/>
</dbReference>
<reference evidence="1" key="1">
    <citation type="journal article" date="2022" name="bioRxiv">
        <title>Sequencing and chromosome-scale assembly of the giantPleurodeles waltlgenome.</title>
        <authorList>
            <person name="Brown T."/>
            <person name="Elewa A."/>
            <person name="Iarovenko S."/>
            <person name="Subramanian E."/>
            <person name="Araus A.J."/>
            <person name="Petzold A."/>
            <person name="Susuki M."/>
            <person name="Suzuki K.-i.T."/>
            <person name="Hayashi T."/>
            <person name="Toyoda A."/>
            <person name="Oliveira C."/>
            <person name="Osipova E."/>
            <person name="Leigh N.D."/>
            <person name="Simon A."/>
            <person name="Yun M.H."/>
        </authorList>
    </citation>
    <scope>NUCLEOTIDE SEQUENCE</scope>
    <source>
        <strain evidence="1">20211129_DDA</strain>
        <tissue evidence="1">Liver</tissue>
    </source>
</reference>
<accession>A0AAV7MSH3</accession>
<dbReference type="EMBL" id="JANPWB010000013">
    <property type="protein sequence ID" value="KAJ1106331.1"/>
    <property type="molecule type" value="Genomic_DNA"/>
</dbReference>
<organism evidence="1 2">
    <name type="scientific">Pleurodeles waltl</name>
    <name type="common">Iberian ribbed newt</name>
    <dbReference type="NCBI Taxonomy" id="8319"/>
    <lineage>
        <taxon>Eukaryota</taxon>
        <taxon>Metazoa</taxon>
        <taxon>Chordata</taxon>
        <taxon>Craniata</taxon>
        <taxon>Vertebrata</taxon>
        <taxon>Euteleostomi</taxon>
        <taxon>Amphibia</taxon>
        <taxon>Batrachia</taxon>
        <taxon>Caudata</taxon>
        <taxon>Salamandroidea</taxon>
        <taxon>Salamandridae</taxon>
        <taxon>Pleurodelinae</taxon>
        <taxon>Pleurodeles</taxon>
    </lineage>
</organism>
<name>A0AAV7MSH3_PLEWA</name>
<sequence>MLLVAFWTGEALPGGWFPHEGASGLNCVFASCVCPVAMGKSDLKQIKLAFEGQKRSRQVGPVVEEPPLEDEPQLPSVKAMFMNLKNSLVAIDTKLGYLTDRMDRMKDRVDCHDTCLEQVEARVSD</sequence>
<evidence type="ECO:0000313" key="2">
    <source>
        <dbReference type="Proteomes" id="UP001066276"/>
    </source>
</evidence>
<evidence type="ECO:0000313" key="1">
    <source>
        <dbReference type="EMBL" id="KAJ1106331.1"/>
    </source>
</evidence>
<gene>
    <name evidence="1" type="ORF">NDU88_003732</name>
</gene>
<proteinExistence type="predicted"/>
<comment type="caution">
    <text evidence="1">The sequence shown here is derived from an EMBL/GenBank/DDBJ whole genome shotgun (WGS) entry which is preliminary data.</text>
</comment>
<dbReference type="AlphaFoldDB" id="A0AAV7MSH3"/>
<keyword evidence="2" id="KW-1185">Reference proteome</keyword>
<protein>
    <submittedName>
        <fullName evidence="1">Uncharacterized protein</fullName>
    </submittedName>
</protein>